<organism evidence="7 8">
    <name type="scientific">Deinococcus metalli</name>
    <dbReference type="NCBI Taxonomy" id="1141878"/>
    <lineage>
        <taxon>Bacteria</taxon>
        <taxon>Thermotogati</taxon>
        <taxon>Deinococcota</taxon>
        <taxon>Deinococci</taxon>
        <taxon>Deinococcales</taxon>
        <taxon>Deinococcaceae</taxon>
        <taxon>Deinococcus</taxon>
    </lineage>
</organism>
<gene>
    <name evidence="6" type="ORF">GCM10017781_08140</name>
    <name evidence="7" type="ORF">HNQ07_000228</name>
</gene>
<proteinExistence type="predicted"/>
<feature type="domain" description="S-adenosylmethionine-dependent methyltransferase" evidence="4">
    <location>
        <begin position="193"/>
        <end position="311"/>
    </location>
</feature>
<evidence type="ECO:0000256" key="1">
    <source>
        <dbReference type="ARBA" id="ARBA00022603"/>
    </source>
</evidence>
<evidence type="ECO:0000313" key="9">
    <source>
        <dbReference type="Proteomes" id="UP000619376"/>
    </source>
</evidence>
<evidence type="ECO:0000256" key="3">
    <source>
        <dbReference type="ARBA" id="ARBA00022691"/>
    </source>
</evidence>
<comment type="caution">
    <text evidence="7">The sequence shown here is derived from an EMBL/GenBank/DDBJ whole genome shotgun (WGS) entry which is preliminary data.</text>
</comment>
<dbReference type="CDD" id="cd11572">
    <property type="entry name" value="RlmI_M_like"/>
    <property type="match status" value="1"/>
</dbReference>
<keyword evidence="9" id="KW-1185">Reference proteome</keyword>
<dbReference type="Proteomes" id="UP000619376">
    <property type="component" value="Unassembled WGS sequence"/>
</dbReference>
<dbReference type="InterPro" id="IPR019614">
    <property type="entry name" value="SAM-dep_methyl-trfase"/>
</dbReference>
<feature type="domain" description="RlmI-like PUA" evidence="5">
    <location>
        <begin position="13"/>
        <end position="75"/>
    </location>
</feature>
<evidence type="ECO:0000313" key="6">
    <source>
        <dbReference type="EMBL" id="GHF33745.1"/>
    </source>
</evidence>
<dbReference type="EC" id="2.1.1.191" evidence="7"/>
<dbReference type="InterPro" id="IPR036974">
    <property type="entry name" value="PUA_sf"/>
</dbReference>
<reference evidence="7 8" key="3">
    <citation type="submission" date="2020-08" db="EMBL/GenBank/DDBJ databases">
        <title>Genomic Encyclopedia of Type Strains, Phase IV (KMG-IV): sequencing the most valuable type-strain genomes for metagenomic binning, comparative biology and taxonomic classification.</title>
        <authorList>
            <person name="Goeker M."/>
        </authorList>
    </citation>
    <scope>NUCLEOTIDE SEQUENCE [LARGE SCALE GENOMIC DNA]</scope>
    <source>
        <strain evidence="7 8">DSM 27521</strain>
    </source>
</reference>
<dbReference type="InterPro" id="IPR029063">
    <property type="entry name" value="SAM-dependent_MTases_sf"/>
</dbReference>
<dbReference type="Pfam" id="PF10672">
    <property type="entry name" value="Methyltrans_SAM"/>
    <property type="match status" value="1"/>
</dbReference>
<evidence type="ECO:0000313" key="7">
    <source>
        <dbReference type="EMBL" id="MBB5374784.1"/>
    </source>
</evidence>
<dbReference type="CDD" id="cd21153">
    <property type="entry name" value="PUA_RlmI"/>
    <property type="match status" value="1"/>
</dbReference>
<accession>A0A7W8KAQ2</accession>
<reference evidence="9" key="2">
    <citation type="journal article" date="2019" name="Int. J. Syst. Evol. Microbiol.">
        <title>The Global Catalogue of Microorganisms (GCM) 10K type strain sequencing project: providing services to taxonomists for standard genome sequencing and annotation.</title>
        <authorList>
            <consortium name="The Broad Institute Genomics Platform"/>
            <consortium name="The Broad Institute Genome Sequencing Center for Infectious Disease"/>
            <person name="Wu L."/>
            <person name="Ma J."/>
        </authorList>
    </citation>
    <scope>NUCLEOTIDE SEQUENCE [LARGE SCALE GENOMIC DNA]</scope>
    <source>
        <strain evidence="9">CGMCC 1.18437</strain>
    </source>
</reference>
<dbReference type="CDD" id="cd02440">
    <property type="entry name" value="AdoMet_MTases"/>
    <property type="match status" value="1"/>
</dbReference>
<dbReference type="Pfam" id="PF17785">
    <property type="entry name" value="PUA_3"/>
    <property type="match status" value="1"/>
</dbReference>
<evidence type="ECO:0000313" key="8">
    <source>
        <dbReference type="Proteomes" id="UP000539473"/>
    </source>
</evidence>
<reference evidence="6" key="4">
    <citation type="submission" date="2024-05" db="EMBL/GenBank/DDBJ databases">
        <authorList>
            <person name="Sun Q."/>
            <person name="Zhou Y."/>
        </authorList>
    </citation>
    <scope>NUCLEOTIDE SEQUENCE</scope>
    <source>
        <strain evidence="6">CGMCC 1.18437</strain>
    </source>
</reference>
<sequence>MPDASPPRSRLRLRVSPAAEAHVRAGHPWVYESSVREQNREGDAGELAVIYDRRDRFLAIGLYDPDSPLRVRVLHHGSPATLDDAWWAARLDAAIALRAPLFGPDTDGYRVVNGESDGFPGLVLDRYGTTLVVKLYTAAWFPLLERVLELLAARFPYAVVLRLSRNIQAGAAREGLFDGQLLRGSVGNGTVVFRETGLAFEADVVRGQKTGFFLDQRENRRRVETHARGRRVLNAFSFSGGFSLYAARGGAAEVVSLDLSAHALASAERNYALNPRLTAPHDTVQADVFEWLAHTERTFDLVVLDPPSLARREAERAGAIRAYGKLAADGIARLSRGGILVSASCSAHVSADEFWDAVRDAAQRSGRAWTELLTSQHAPDHHAAFPEAQYLKAIFLRLD</sequence>
<reference evidence="6" key="1">
    <citation type="journal article" date="2014" name="Int. J. Syst. Evol. Microbiol.">
        <title>Complete genome of a new Firmicutes species belonging to the dominant human colonic microbiota ('Ruminococcus bicirculans') reveals two chromosomes and a selective capacity to utilize plant glucans.</title>
        <authorList>
            <consortium name="NISC Comparative Sequencing Program"/>
            <person name="Wegmann U."/>
            <person name="Louis P."/>
            <person name="Goesmann A."/>
            <person name="Henrissat B."/>
            <person name="Duncan S.H."/>
            <person name="Flint H.J."/>
        </authorList>
    </citation>
    <scope>NUCLEOTIDE SEQUENCE</scope>
    <source>
        <strain evidence="6">CGMCC 1.18437</strain>
    </source>
</reference>
<dbReference type="GO" id="GO:0003723">
    <property type="term" value="F:RNA binding"/>
    <property type="evidence" value="ECO:0007669"/>
    <property type="project" value="InterPro"/>
</dbReference>
<dbReference type="PANTHER" id="PTHR43042:SF3">
    <property type="entry name" value="RIBOSOMAL RNA LARGE SUBUNIT METHYLTRANSFERASE YWBD-RELATED"/>
    <property type="match status" value="1"/>
</dbReference>
<dbReference type="EMBL" id="BNAJ01000001">
    <property type="protein sequence ID" value="GHF33745.1"/>
    <property type="molecule type" value="Genomic_DNA"/>
</dbReference>
<dbReference type="SUPFAM" id="SSF88697">
    <property type="entry name" value="PUA domain-like"/>
    <property type="match status" value="1"/>
</dbReference>
<keyword evidence="2 7" id="KW-0808">Transferase</keyword>
<dbReference type="EMBL" id="JACHFK010000001">
    <property type="protein sequence ID" value="MBB5374784.1"/>
    <property type="molecule type" value="Genomic_DNA"/>
</dbReference>
<dbReference type="SUPFAM" id="SSF53335">
    <property type="entry name" value="S-adenosyl-L-methionine-dependent methyltransferases"/>
    <property type="match status" value="1"/>
</dbReference>
<keyword evidence="3" id="KW-0949">S-adenosyl-L-methionine</keyword>
<dbReference type="NCBIfam" id="NF033380">
    <property type="entry name" value="Rlm_2499C5"/>
    <property type="match status" value="1"/>
</dbReference>
<dbReference type="Proteomes" id="UP000539473">
    <property type="component" value="Unassembled WGS sequence"/>
</dbReference>
<keyword evidence="1 7" id="KW-0489">Methyltransferase</keyword>
<dbReference type="Gene3D" id="2.30.130.10">
    <property type="entry name" value="PUA domain"/>
    <property type="match status" value="1"/>
</dbReference>
<dbReference type="PROSITE" id="PS50890">
    <property type="entry name" value="PUA"/>
    <property type="match status" value="1"/>
</dbReference>
<evidence type="ECO:0000259" key="5">
    <source>
        <dbReference type="Pfam" id="PF17785"/>
    </source>
</evidence>
<dbReference type="Gene3D" id="3.40.50.150">
    <property type="entry name" value="Vaccinia Virus protein VP39"/>
    <property type="match status" value="1"/>
</dbReference>
<dbReference type="GO" id="GO:0008168">
    <property type="term" value="F:methyltransferase activity"/>
    <property type="evidence" value="ECO:0007669"/>
    <property type="project" value="UniProtKB-KW"/>
</dbReference>
<dbReference type="AlphaFoldDB" id="A0A7W8KAQ2"/>
<dbReference type="InterPro" id="IPR015947">
    <property type="entry name" value="PUA-like_sf"/>
</dbReference>
<evidence type="ECO:0000256" key="2">
    <source>
        <dbReference type="ARBA" id="ARBA00022679"/>
    </source>
</evidence>
<dbReference type="InterPro" id="IPR041532">
    <property type="entry name" value="RlmI-like_PUA"/>
</dbReference>
<name>A0A7W8KAQ2_9DEIO</name>
<protein>
    <submittedName>
        <fullName evidence="7">23S rRNA (Cytosine1962-C5)-methyltransferase</fullName>
        <ecNumber evidence="7">2.1.1.191</ecNumber>
    </submittedName>
    <submittedName>
        <fullName evidence="6">rRNA (Guanine-N2)-methyltransferase</fullName>
    </submittedName>
</protein>
<dbReference type="PANTHER" id="PTHR43042">
    <property type="entry name" value="SAM-DEPENDENT METHYLTRANSFERASE"/>
    <property type="match status" value="1"/>
</dbReference>
<evidence type="ECO:0000259" key="4">
    <source>
        <dbReference type="Pfam" id="PF10672"/>
    </source>
</evidence>
<dbReference type="RefSeq" id="WP_184109015.1">
    <property type="nucleotide sequence ID" value="NZ_BNAJ01000001.1"/>
</dbReference>
<dbReference type="Gene3D" id="3.30.750.80">
    <property type="entry name" value="RNA methyltransferase domain (HRMD) like"/>
    <property type="match status" value="1"/>
</dbReference>
<dbReference type="GO" id="GO:0032259">
    <property type="term" value="P:methylation"/>
    <property type="evidence" value="ECO:0007669"/>
    <property type="project" value="UniProtKB-KW"/>
</dbReference>